<organism evidence="2 3">
    <name type="scientific">Candidatus Parvarchaeum acidiphilum ARMAN-4</name>
    <dbReference type="NCBI Taxonomy" id="662760"/>
    <lineage>
        <taxon>Archaea</taxon>
        <taxon>Candidatus Parvarchaeota</taxon>
        <taxon>Candidatus Parvarchaeum</taxon>
    </lineage>
</organism>
<evidence type="ECO:0000313" key="3">
    <source>
        <dbReference type="Proteomes" id="UP000009375"/>
    </source>
</evidence>
<sequence>MLFNYLDISRKSKRSQSALEYMMTYGWAILIIVIVAVILYSMGIFNPSSSITTTSIGFSPFTVSSTVCSPAGLSVAIISGGLPDTATQATISRIYITANTGTTALTKAYNLTKTAISPGKTATIVIPTVACTSANVKYSLSAKIQYSYSTPAGNVVTNTTGTIAGTSSVNPIVKYVPLTITSSTATPSPFQQMVIVNMNNYNSYASSNLSNIEFTYPNGTIIPSWRENGTSNSQTVLYWLKLGSFTTTTVYMDFFSTSSNVLNTVNTGEAPQIPCGSTPTSSCSNYAEYDNGENVFNYYQNFKGTVYPTGWTTDDLSTTRYVQVHNGFTMDFSPVGVEFYYSKENFSSPVALDWQGDFVPNPSRACGWTILGWYNSSEHDSAGWAQWQNSPTSWIHYQYGNVSQAATDFYNSTGLIGNQEVFSLINKGTNMDYLLNYTSQLDNNPENYPLRTVLFRNGAGCGPVSGSEINVTWLDIRDYPANGIMPSIGFGSVA</sequence>
<gene>
    <name evidence="2" type="ORF">BJBARM4_0487</name>
</gene>
<evidence type="ECO:0000256" key="1">
    <source>
        <dbReference type="SAM" id="Phobius"/>
    </source>
</evidence>
<name>D2EFG9_PARA4</name>
<dbReference type="EMBL" id="GG730046">
    <property type="protein sequence ID" value="EEZ92866.1"/>
    <property type="molecule type" value="Genomic_DNA"/>
</dbReference>
<dbReference type="AlphaFoldDB" id="D2EFG9"/>
<keyword evidence="1" id="KW-0472">Membrane</keyword>
<keyword evidence="1" id="KW-1133">Transmembrane helix</keyword>
<dbReference type="Proteomes" id="UP000009375">
    <property type="component" value="Unassembled WGS sequence"/>
</dbReference>
<protein>
    <submittedName>
        <fullName evidence="2">Uncharacterized protein</fullName>
    </submittedName>
</protein>
<keyword evidence="1" id="KW-0812">Transmembrane</keyword>
<accession>D2EFG9</accession>
<evidence type="ECO:0000313" key="2">
    <source>
        <dbReference type="EMBL" id="EEZ92866.1"/>
    </source>
</evidence>
<reference evidence="2 3" key="1">
    <citation type="journal article" date="2010" name="Proc. Natl. Acad. Sci. U.S.A.">
        <title>Enigmatic, ultrasmall, uncultivated Archaea.</title>
        <authorList>
            <person name="Baker B.J."/>
            <person name="Comolli L.R."/>
            <person name="Dick G.J."/>
            <person name="Hauser L.J."/>
            <person name="Hyatt D."/>
            <person name="Dill B.D."/>
            <person name="Land M.L."/>
            <person name="Verberkmoes N.C."/>
            <person name="Hettich R.L."/>
            <person name="Banfield J.F."/>
        </authorList>
    </citation>
    <scope>NUCLEOTIDE SEQUENCE [LARGE SCALE GENOMIC DNA]</scope>
</reference>
<feature type="transmembrane region" description="Helical" evidence="1">
    <location>
        <begin position="21"/>
        <end position="45"/>
    </location>
</feature>
<proteinExistence type="predicted"/>